<dbReference type="OrthoDB" id="713485at2"/>
<organism evidence="1 2">
    <name type="scientific">Geodermatophilus ruber</name>
    <dbReference type="NCBI Taxonomy" id="504800"/>
    <lineage>
        <taxon>Bacteria</taxon>
        <taxon>Bacillati</taxon>
        <taxon>Actinomycetota</taxon>
        <taxon>Actinomycetes</taxon>
        <taxon>Geodermatophilales</taxon>
        <taxon>Geodermatophilaceae</taxon>
        <taxon>Geodermatophilus</taxon>
    </lineage>
</organism>
<dbReference type="Proteomes" id="UP000199152">
    <property type="component" value="Unassembled WGS sequence"/>
</dbReference>
<evidence type="ECO:0000313" key="2">
    <source>
        <dbReference type="Proteomes" id="UP000199152"/>
    </source>
</evidence>
<dbReference type="PANTHER" id="PTHR36156:SF2">
    <property type="entry name" value="CUPIN TYPE-2 DOMAIN-CONTAINING PROTEIN"/>
    <property type="match status" value="1"/>
</dbReference>
<dbReference type="InterPro" id="IPR047142">
    <property type="entry name" value="OryJ/VirC-like"/>
</dbReference>
<dbReference type="InterPro" id="IPR011051">
    <property type="entry name" value="RmlC_Cupin_sf"/>
</dbReference>
<name>A0A1I4BXZ4_9ACTN</name>
<dbReference type="STRING" id="504800.SAMN04488085_103255"/>
<dbReference type="AlphaFoldDB" id="A0A1I4BXZ4"/>
<dbReference type="SUPFAM" id="SSF51182">
    <property type="entry name" value="RmlC-like cupins"/>
    <property type="match status" value="1"/>
</dbReference>
<dbReference type="InParanoid" id="A0A1I4BXZ4"/>
<protein>
    <recommendedName>
        <fullName evidence="3">Cupin domain-containing protein</fullName>
    </recommendedName>
</protein>
<accession>A0A1I4BXZ4</accession>
<dbReference type="EMBL" id="FOSW01000003">
    <property type="protein sequence ID" value="SFK73688.1"/>
    <property type="molecule type" value="Genomic_DNA"/>
</dbReference>
<dbReference type="InterPro" id="IPR014710">
    <property type="entry name" value="RmlC-like_jellyroll"/>
</dbReference>
<evidence type="ECO:0008006" key="3">
    <source>
        <dbReference type="Google" id="ProtNLM"/>
    </source>
</evidence>
<dbReference type="Gene3D" id="2.60.120.10">
    <property type="entry name" value="Jelly Rolls"/>
    <property type="match status" value="1"/>
</dbReference>
<proteinExistence type="predicted"/>
<dbReference type="PANTHER" id="PTHR36156">
    <property type="entry name" value="SLR2101 PROTEIN"/>
    <property type="match status" value="1"/>
</dbReference>
<dbReference type="CDD" id="cd02231">
    <property type="entry name" value="cupin_BLL6423-like"/>
    <property type="match status" value="1"/>
</dbReference>
<sequence length="176" mass="19315">MPENIPLSDERVVPAPTIRSFRRVVTGLDEQGRSTVLEDGLSPHVQVVADTPTFVYTNLWRHEEVPVDNSGPADDGLGSPGRIAPPAAGSILRIVEFPPDSHWDTGPEVREAMFHSTPSLDYAIVLEGCIWHVMDADERELMAGDVLIQRGTRHLWSNRSDRPCLIAFVLIGGSAV</sequence>
<dbReference type="RefSeq" id="WP_091322454.1">
    <property type="nucleotide sequence ID" value="NZ_FOSW01000003.1"/>
</dbReference>
<gene>
    <name evidence="1" type="ORF">SAMN04488085_103255</name>
</gene>
<evidence type="ECO:0000313" key="1">
    <source>
        <dbReference type="EMBL" id="SFK73688.1"/>
    </source>
</evidence>
<keyword evidence="2" id="KW-1185">Reference proteome</keyword>
<reference evidence="1 2" key="1">
    <citation type="submission" date="2016-10" db="EMBL/GenBank/DDBJ databases">
        <authorList>
            <person name="de Groot N.N."/>
        </authorList>
    </citation>
    <scope>NUCLEOTIDE SEQUENCE [LARGE SCALE GENOMIC DNA]</scope>
    <source>
        <strain evidence="1 2">DSM 45317</strain>
    </source>
</reference>